<sequence>MKLSITGLLLFFLIGCSEKTKVDDQSILEKTIAVHDSLDTWQTATLNLHIQEPRVSNPSRYSILKLDNENNTFELSRNRDEHISKHIIESNGNSSVLLDGKVETDTTLIQKYRLDASRSIGYKNFYKLLYGLPMSLEEAMKEVVSTSDILFNNENCYSIEIELKEAIISKFWNIYVSKNDMTLKGVDIVFPDDPEKGDRIYFDGTINIDGLKIPRIRHWHELKDDTYSGSDLIIKEIQE</sequence>
<dbReference type="KEGG" id="spon:HME9304_03351"/>
<gene>
    <name evidence="1" type="ORF">HME9304_03351</name>
</gene>
<protein>
    <submittedName>
        <fullName evidence="1">Uncharacterized protein</fullName>
    </submittedName>
</protein>
<evidence type="ECO:0000313" key="2">
    <source>
        <dbReference type="Proteomes" id="UP000248536"/>
    </source>
</evidence>
<organism evidence="1 2">
    <name type="scientific">Flagellimonas maritima</name>
    <dbReference type="NCBI Taxonomy" id="1383885"/>
    <lineage>
        <taxon>Bacteria</taxon>
        <taxon>Pseudomonadati</taxon>
        <taxon>Bacteroidota</taxon>
        <taxon>Flavobacteriia</taxon>
        <taxon>Flavobacteriales</taxon>
        <taxon>Flavobacteriaceae</taxon>
        <taxon>Flagellimonas</taxon>
    </lineage>
</organism>
<reference evidence="1 2" key="1">
    <citation type="submission" date="2018-06" db="EMBL/GenBank/DDBJ databases">
        <title>Spongiibacterium sp. HME9304 Genome sequencing and assembly.</title>
        <authorList>
            <person name="Kang H."/>
            <person name="Kim H."/>
            <person name="Joh K."/>
        </authorList>
    </citation>
    <scope>NUCLEOTIDE SEQUENCE [LARGE SCALE GENOMIC DNA]</scope>
    <source>
        <strain evidence="1 2">HME9304</strain>
    </source>
</reference>
<name>A0A2Z4LY81_9FLAO</name>
<dbReference type="PROSITE" id="PS51257">
    <property type="entry name" value="PROKAR_LIPOPROTEIN"/>
    <property type="match status" value="1"/>
</dbReference>
<evidence type="ECO:0000313" key="1">
    <source>
        <dbReference type="EMBL" id="AWX46318.1"/>
    </source>
</evidence>
<accession>A0A2Z4LY81</accession>
<dbReference type="Proteomes" id="UP000248536">
    <property type="component" value="Chromosome"/>
</dbReference>
<dbReference type="Pfam" id="PF20113">
    <property type="entry name" value="DUF6503"/>
    <property type="match status" value="1"/>
</dbReference>
<dbReference type="EMBL" id="CP030104">
    <property type="protein sequence ID" value="AWX46318.1"/>
    <property type="molecule type" value="Genomic_DNA"/>
</dbReference>
<dbReference type="RefSeq" id="WP_112379610.1">
    <property type="nucleotide sequence ID" value="NZ_CP030104.1"/>
</dbReference>
<dbReference type="OrthoDB" id="1489248at2"/>
<keyword evidence="2" id="KW-1185">Reference proteome</keyword>
<dbReference type="AlphaFoldDB" id="A0A2Z4LY81"/>
<dbReference type="InterPro" id="IPR045444">
    <property type="entry name" value="DUF6503"/>
</dbReference>
<proteinExistence type="predicted"/>